<accession>A0A1C6JXE1</accession>
<name>A0A1C6JXE1_9FIRM</name>
<gene>
    <name evidence="1" type="ORF">SAMEA3545359_02353</name>
</gene>
<dbReference type="AlphaFoldDB" id="A0A1C6JXE1"/>
<proteinExistence type="predicted"/>
<reference evidence="1" key="1">
    <citation type="submission" date="2015-09" db="EMBL/GenBank/DDBJ databases">
        <authorList>
            <consortium name="Pathogen Informatics"/>
        </authorList>
    </citation>
    <scope>NUCLEOTIDE SEQUENCE</scope>
    <source>
        <strain evidence="1">2789STDY5834896</strain>
    </source>
</reference>
<evidence type="ECO:0000313" key="1">
    <source>
        <dbReference type="EMBL" id="SCJ86395.1"/>
    </source>
</evidence>
<dbReference type="EMBL" id="FMHG01000002">
    <property type="protein sequence ID" value="SCJ86395.1"/>
    <property type="molecule type" value="Genomic_DNA"/>
</dbReference>
<organism evidence="1">
    <name type="scientific">uncultured Anaerotruncus sp</name>
    <dbReference type="NCBI Taxonomy" id="905011"/>
    <lineage>
        <taxon>Bacteria</taxon>
        <taxon>Bacillati</taxon>
        <taxon>Bacillota</taxon>
        <taxon>Clostridia</taxon>
        <taxon>Eubacteriales</taxon>
        <taxon>Oscillospiraceae</taxon>
        <taxon>Anaerotruncus</taxon>
        <taxon>environmental samples</taxon>
    </lineage>
</organism>
<sequence>MRRDPLLQPVTVTLFRDEGRYRDDCAVIVNGRSWVIRRGVQVKLPRYVALALQHAENQRRYAQRLCEQYRG</sequence>
<protein>
    <submittedName>
        <fullName evidence="1">Uncharacterized protein</fullName>
    </submittedName>
</protein>